<protein>
    <submittedName>
        <fullName evidence="1">Uncharacterized protein</fullName>
    </submittedName>
</protein>
<dbReference type="EMBL" id="JABSTQ010011187">
    <property type="protein sequence ID" value="KAG0414336.1"/>
    <property type="molecule type" value="Genomic_DNA"/>
</dbReference>
<accession>A0AC60P4T1</accession>
<evidence type="ECO:0000313" key="1">
    <source>
        <dbReference type="EMBL" id="KAG0414336.1"/>
    </source>
</evidence>
<comment type="caution">
    <text evidence="1">The sequence shown here is derived from an EMBL/GenBank/DDBJ whole genome shotgun (WGS) entry which is preliminary data.</text>
</comment>
<reference evidence="1 2" key="1">
    <citation type="journal article" date="2020" name="Cell">
        <title>Large-Scale Comparative Analyses of Tick Genomes Elucidate Their Genetic Diversity and Vector Capacities.</title>
        <authorList>
            <consortium name="Tick Genome and Microbiome Consortium (TIGMIC)"/>
            <person name="Jia N."/>
            <person name="Wang J."/>
            <person name="Shi W."/>
            <person name="Du L."/>
            <person name="Sun Y."/>
            <person name="Zhan W."/>
            <person name="Jiang J.F."/>
            <person name="Wang Q."/>
            <person name="Zhang B."/>
            <person name="Ji P."/>
            <person name="Bell-Sakyi L."/>
            <person name="Cui X.M."/>
            <person name="Yuan T.T."/>
            <person name="Jiang B.G."/>
            <person name="Yang W.F."/>
            <person name="Lam T.T."/>
            <person name="Chang Q.C."/>
            <person name="Ding S.J."/>
            <person name="Wang X.J."/>
            <person name="Zhu J.G."/>
            <person name="Ruan X.D."/>
            <person name="Zhao L."/>
            <person name="Wei J.T."/>
            <person name="Ye R.Z."/>
            <person name="Que T.C."/>
            <person name="Du C.H."/>
            <person name="Zhou Y.H."/>
            <person name="Cheng J.X."/>
            <person name="Dai P.F."/>
            <person name="Guo W.B."/>
            <person name="Han X.H."/>
            <person name="Huang E.J."/>
            <person name="Li L.F."/>
            <person name="Wei W."/>
            <person name="Gao Y.C."/>
            <person name="Liu J.Z."/>
            <person name="Shao H.Z."/>
            <person name="Wang X."/>
            <person name="Wang C.C."/>
            <person name="Yang T.C."/>
            <person name="Huo Q.B."/>
            <person name="Li W."/>
            <person name="Chen H.Y."/>
            <person name="Chen S.E."/>
            <person name="Zhou L.G."/>
            <person name="Ni X.B."/>
            <person name="Tian J.H."/>
            <person name="Sheng Y."/>
            <person name="Liu T."/>
            <person name="Pan Y.S."/>
            <person name="Xia L.Y."/>
            <person name="Li J."/>
            <person name="Zhao F."/>
            <person name="Cao W.C."/>
        </authorList>
    </citation>
    <scope>NUCLEOTIDE SEQUENCE [LARGE SCALE GENOMIC DNA]</scope>
    <source>
        <strain evidence="1">Iper-2018</strain>
    </source>
</reference>
<proteinExistence type="predicted"/>
<keyword evidence="2" id="KW-1185">Reference proteome</keyword>
<name>A0AC60P4T1_IXOPE</name>
<sequence length="215" mass="24367">MDSRANLGIAAVNGIRQVKNFVKRFDSDPSRVPLTRELLKAVQRSHKTYSERLRKRKASTVCKPVTEKKIKLGEEKLCLERCLESSKAMLERAQGLIKMRLRHENMDKIESAAAPKDKDLGATSGDKGEDAPGNSWVEVLYKRKENKRDMQAPDIQAQVKTNATSTGEKPKQPKLLRLPSLREFKHKVMIKPRRAPVDLKQFKTQIGEALRSALP</sequence>
<dbReference type="Proteomes" id="UP000805193">
    <property type="component" value="Unassembled WGS sequence"/>
</dbReference>
<gene>
    <name evidence="1" type="ORF">HPB47_008508</name>
</gene>
<evidence type="ECO:0000313" key="2">
    <source>
        <dbReference type="Proteomes" id="UP000805193"/>
    </source>
</evidence>
<organism evidence="1 2">
    <name type="scientific">Ixodes persulcatus</name>
    <name type="common">Taiga tick</name>
    <dbReference type="NCBI Taxonomy" id="34615"/>
    <lineage>
        <taxon>Eukaryota</taxon>
        <taxon>Metazoa</taxon>
        <taxon>Ecdysozoa</taxon>
        <taxon>Arthropoda</taxon>
        <taxon>Chelicerata</taxon>
        <taxon>Arachnida</taxon>
        <taxon>Acari</taxon>
        <taxon>Parasitiformes</taxon>
        <taxon>Ixodida</taxon>
        <taxon>Ixodoidea</taxon>
        <taxon>Ixodidae</taxon>
        <taxon>Ixodinae</taxon>
        <taxon>Ixodes</taxon>
    </lineage>
</organism>